<evidence type="ECO:0000256" key="2">
    <source>
        <dbReference type="SAM" id="Phobius"/>
    </source>
</evidence>
<reference evidence="3 4" key="1">
    <citation type="submission" date="2018-03" db="EMBL/GenBank/DDBJ databases">
        <title>Whole genome analyses suggest that Burkholderia sensu lato contains two further novel genera in the rhizoxinica-symbiotica group Mycetohabitans gen. nov., and Trinickia gen. nov.: implications for the evolution of diazotrophy and nodulation in the Burkholderiaceae.</title>
        <authorList>
            <person name="Estrada De Los Santos P."/>
            <person name="Palmer M."/>
            <person name="Chavez-Ramirez B."/>
            <person name="Steenkamp E.T."/>
            <person name="Hirsch A.M."/>
            <person name="Manyaka P."/>
            <person name="Maluk M."/>
            <person name="Lafos M."/>
            <person name="Crook M."/>
            <person name="Gross E."/>
            <person name="Simon M.F."/>
            <person name="Bueno Dos Reis Junior F."/>
            <person name="Poole P.S."/>
            <person name="Venter S.N."/>
            <person name="James E.K."/>
        </authorList>
    </citation>
    <scope>NUCLEOTIDE SEQUENCE [LARGE SCALE GENOMIC DNA]</scope>
    <source>
        <strain evidence="3 4">JPY-366</strain>
    </source>
</reference>
<keyword evidence="2" id="KW-1133">Transmembrane helix</keyword>
<organism evidence="3 4">
    <name type="scientific">Trinickia symbiotica</name>
    <dbReference type="NCBI Taxonomy" id="863227"/>
    <lineage>
        <taxon>Bacteria</taxon>
        <taxon>Pseudomonadati</taxon>
        <taxon>Pseudomonadota</taxon>
        <taxon>Betaproteobacteria</taxon>
        <taxon>Burkholderiales</taxon>
        <taxon>Burkholderiaceae</taxon>
        <taxon>Trinickia</taxon>
    </lineage>
</organism>
<name>A0A2T3Y047_9BURK</name>
<keyword evidence="2" id="KW-0812">Transmembrane</keyword>
<proteinExistence type="predicted"/>
<accession>A0A2T3Y047</accession>
<keyword evidence="2" id="KW-0472">Membrane</keyword>
<feature type="region of interest" description="Disordered" evidence="1">
    <location>
        <begin position="1"/>
        <end position="27"/>
    </location>
</feature>
<protein>
    <submittedName>
        <fullName evidence="3">Uncharacterized protein</fullName>
    </submittedName>
</protein>
<gene>
    <name evidence="3" type="ORF">C9I57_05890</name>
</gene>
<dbReference type="EMBL" id="PYUC01000002">
    <property type="protein sequence ID" value="PTB22118.1"/>
    <property type="molecule type" value="Genomic_DNA"/>
</dbReference>
<sequence>MRPTPPSRHRVKGPLSRRDRNEAPTSSVSIERGAFVLIPVARQARPECPNMYSSPAVACISSPAMAEGGIAMDAESIAGLVGLAVGLLVLFALTVFESLSYKREHGEGFIHHWLAAHHMLDWHRTKH</sequence>
<evidence type="ECO:0000313" key="4">
    <source>
        <dbReference type="Proteomes" id="UP000240638"/>
    </source>
</evidence>
<dbReference type="AlphaFoldDB" id="A0A2T3Y047"/>
<comment type="caution">
    <text evidence="3">The sequence shown here is derived from an EMBL/GenBank/DDBJ whole genome shotgun (WGS) entry which is preliminary data.</text>
</comment>
<dbReference type="Proteomes" id="UP000240638">
    <property type="component" value="Unassembled WGS sequence"/>
</dbReference>
<evidence type="ECO:0000313" key="3">
    <source>
        <dbReference type="EMBL" id="PTB22118.1"/>
    </source>
</evidence>
<evidence type="ECO:0000256" key="1">
    <source>
        <dbReference type="SAM" id="MobiDB-lite"/>
    </source>
</evidence>
<feature type="transmembrane region" description="Helical" evidence="2">
    <location>
        <begin position="77"/>
        <end position="96"/>
    </location>
</feature>